<keyword evidence="3" id="KW-0560">Oxidoreductase</keyword>
<organism evidence="5 6">
    <name type="scientific">Apolygus lucorum</name>
    <name type="common">Small green plant bug</name>
    <name type="synonym">Lygocoris lucorum</name>
    <dbReference type="NCBI Taxonomy" id="248454"/>
    <lineage>
        <taxon>Eukaryota</taxon>
        <taxon>Metazoa</taxon>
        <taxon>Ecdysozoa</taxon>
        <taxon>Arthropoda</taxon>
        <taxon>Hexapoda</taxon>
        <taxon>Insecta</taxon>
        <taxon>Pterygota</taxon>
        <taxon>Neoptera</taxon>
        <taxon>Paraneoptera</taxon>
        <taxon>Hemiptera</taxon>
        <taxon>Heteroptera</taxon>
        <taxon>Panheteroptera</taxon>
        <taxon>Cimicomorpha</taxon>
        <taxon>Miridae</taxon>
        <taxon>Mirini</taxon>
        <taxon>Apolygus</taxon>
    </lineage>
</organism>
<protein>
    <recommendedName>
        <fullName evidence="4">NADP-dependent oxidoreductase domain-containing protein</fullName>
    </recommendedName>
</protein>
<evidence type="ECO:0000313" key="5">
    <source>
        <dbReference type="EMBL" id="KAF6203232.1"/>
    </source>
</evidence>
<dbReference type="SUPFAM" id="SSF51430">
    <property type="entry name" value="NAD(P)-linked oxidoreductase"/>
    <property type="match status" value="1"/>
</dbReference>
<dbReference type="OrthoDB" id="416253at2759"/>
<evidence type="ECO:0000256" key="1">
    <source>
        <dbReference type="ARBA" id="ARBA00007905"/>
    </source>
</evidence>
<evidence type="ECO:0000256" key="2">
    <source>
        <dbReference type="ARBA" id="ARBA00022857"/>
    </source>
</evidence>
<dbReference type="EMBL" id="WIXP02000011">
    <property type="protein sequence ID" value="KAF6203232.1"/>
    <property type="molecule type" value="Genomic_DNA"/>
</dbReference>
<dbReference type="Pfam" id="PF00248">
    <property type="entry name" value="Aldo_ket_red"/>
    <property type="match status" value="1"/>
</dbReference>
<dbReference type="AlphaFoldDB" id="A0A6A4JQS9"/>
<keyword evidence="2" id="KW-0521">NADP</keyword>
<dbReference type="Gene3D" id="3.20.20.100">
    <property type="entry name" value="NADP-dependent oxidoreductase domain"/>
    <property type="match status" value="1"/>
</dbReference>
<evidence type="ECO:0000256" key="3">
    <source>
        <dbReference type="ARBA" id="ARBA00023002"/>
    </source>
</evidence>
<keyword evidence="6" id="KW-1185">Reference proteome</keyword>
<feature type="domain" description="NADP-dependent oxidoreductase" evidence="4">
    <location>
        <begin position="21"/>
        <end position="295"/>
    </location>
</feature>
<dbReference type="PANTHER" id="PTHR11732">
    <property type="entry name" value="ALDO/KETO REDUCTASE"/>
    <property type="match status" value="1"/>
</dbReference>
<name>A0A6A4JQS9_APOLU</name>
<dbReference type="PROSITE" id="PS00798">
    <property type="entry name" value="ALDOKETO_REDUCTASE_1"/>
    <property type="match status" value="1"/>
</dbReference>
<evidence type="ECO:0000313" key="6">
    <source>
        <dbReference type="Proteomes" id="UP000466442"/>
    </source>
</evidence>
<dbReference type="PROSITE" id="PS00062">
    <property type="entry name" value="ALDOKETO_REDUCTASE_2"/>
    <property type="match status" value="1"/>
</dbReference>
<dbReference type="InterPro" id="IPR036812">
    <property type="entry name" value="NAD(P)_OxRdtase_dom_sf"/>
</dbReference>
<dbReference type="Proteomes" id="UP000466442">
    <property type="component" value="Unassembled WGS sequence"/>
</dbReference>
<dbReference type="InterPro" id="IPR023210">
    <property type="entry name" value="NADP_OxRdtase_dom"/>
</dbReference>
<dbReference type="GO" id="GO:0016491">
    <property type="term" value="F:oxidoreductase activity"/>
    <property type="evidence" value="ECO:0007669"/>
    <property type="project" value="UniProtKB-KW"/>
</dbReference>
<dbReference type="PRINTS" id="PR00069">
    <property type="entry name" value="ALDKETRDTASE"/>
</dbReference>
<dbReference type="InterPro" id="IPR020471">
    <property type="entry name" value="AKR"/>
</dbReference>
<dbReference type="PROSITE" id="PS00063">
    <property type="entry name" value="ALDOKETO_REDUCTASE_3"/>
    <property type="match status" value="1"/>
</dbReference>
<proteinExistence type="inferred from homology"/>
<comment type="caution">
    <text evidence="5">The sequence shown here is derived from an EMBL/GenBank/DDBJ whole genome shotgun (WGS) entry which is preliminary data.</text>
</comment>
<comment type="similarity">
    <text evidence="1">Belongs to the aldo/keto reductase family.</text>
</comment>
<dbReference type="FunFam" id="3.20.20.100:FF:000006">
    <property type="entry name" value="Aldo-keto reductase family 1 member A1"/>
    <property type="match status" value="1"/>
</dbReference>
<reference evidence="5" key="1">
    <citation type="journal article" date="2021" name="Mol. Ecol. Resour.">
        <title>Apolygus lucorum genome provides insights into omnivorousness and mesophyll feeding.</title>
        <authorList>
            <person name="Liu Y."/>
            <person name="Liu H."/>
            <person name="Wang H."/>
            <person name="Huang T."/>
            <person name="Liu B."/>
            <person name="Yang B."/>
            <person name="Yin L."/>
            <person name="Li B."/>
            <person name="Zhang Y."/>
            <person name="Zhang S."/>
            <person name="Jiang F."/>
            <person name="Zhang X."/>
            <person name="Ren Y."/>
            <person name="Wang B."/>
            <person name="Wang S."/>
            <person name="Lu Y."/>
            <person name="Wu K."/>
            <person name="Fan W."/>
            <person name="Wang G."/>
        </authorList>
    </citation>
    <scope>NUCLEOTIDE SEQUENCE</scope>
    <source>
        <strain evidence="5">12Hb</strain>
    </source>
</reference>
<dbReference type="InterPro" id="IPR018170">
    <property type="entry name" value="Aldo/ket_reductase_CS"/>
</dbReference>
<dbReference type="PIRSF" id="PIRSF000097">
    <property type="entry name" value="AKR"/>
    <property type="match status" value="1"/>
</dbReference>
<accession>A0A6A4JQS9</accession>
<gene>
    <name evidence="5" type="ORF">GE061_003650</name>
</gene>
<sequence length="320" mass="35694">MPAPKIPTVKLNSGFEMPIFGLGTWKSKPGEVGAALKDAIDAGYRHFDCAHIYGNEKEIGAALQDKIQDGSVTREELFITSKLWNTFHRKDLVRGAIETTLANLQLDYIDLYLIHWPMGYKEDEELFPRDANGKVQYSDADYVDSWKEIEAASRDGKIRSVGLSNFNKNQILRVIGAADIKPAVLQVECHPYLPQKKLIEFCKSQGIAVTAYSPLGSPDRPMAKPGDPELLKEPVLATIADQYGKGVGHVLIRYQIQRGVIVIPKSTNKSRIQSNIEVFDFTLSDDDMKALDGLDKGVNGRMVALKDISDHQHYPFTAEF</sequence>
<evidence type="ECO:0000259" key="4">
    <source>
        <dbReference type="Pfam" id="PF00248"/>
    </source>
</evidence>